<dbReference type="PANTHER" id="PTHR30255">
    <property type="entry name" value="SINGLE-STRANDED-DNA-SPECIFIC EXONUCLEASE RECJ"/>
    <property type="match status" value="1"/>
</dbReference>
<evidence type="ECO:0000259" key="9">
    <source>
        <dbReference type="Pfam" id="PF17768"/>
    </source>
</evidence>
<organism evidence="10 11">
    <name type="scientific">Salisediminibacterium beveridgei</name>
    <dbReference type="NCBI Taxonomy" id="632773"/>
    <lineage>
        <taxon>Bacteria</taxon>
        <taxon>Bacillati</taxon>
        <taxon>Bacillota</taxon>
        <taxon>Bacilli</taxon>
        <taxon>Bacillales</taxon>
        <taxon>Bacillaceae</taxon>
        <taxon>Salisediminibacterium</taxon>
    </lineage>
</organism>
<dbReference type="STRING" id="632773.BBEV_1116"/>
<evidence type="ECO:0000313" key="11">
    <source>
        <dbReference type="Proteomes" id="UP000094463"/>
    </source>
</evidence>
<evidence type="ECO:0000259" key="6">
    <source>
        <dbReference type="Pfam" id="PF01368"/>
    </source>
</evidence>
<evidence type="ECO:0000256" key="4">
    <source>
        <dbReference type="ARBA" id="ARBA00022801"/>
    </source>
</evidence>
<dbReference type="InterPro" id="IPR001667">
    <property type="entry name" value="DDH_dom"/>
</dbReference>
<dbReference type="PATRIC" id="fig|632773.3.peg.1184"/>
<dbReference type="PANTHER" id="PTHR30255:SF2">
    <property type="entry name" value="SINGLE-STRANDED-DNA-SPECIFIC EXONUCLEASE RECJ"/>
    <property type="match status" value="1"/>
</dbReference>
<dbReference type="KEGG" id="bbev:BBEV_1116"/>
<dbReference type="InterPro" id="IPR004610">
    <property type="entry name" value="RecJ"/>
</dbReference>
<dbReference type="InterPro" id="IPR041122">
    <property type="entry name" value="RecJ_OB"/>
</dbReference>
<dbReference type="Proteomes" id="UP000094463">
    <property type="component" value="Chromosome"/>
</dbReference>
<evidence type="ECO:0000256" key="3">
    <source>
        <dbReference type="ARBA" id="ARBA00022722"/>
    </source>
</evidence>
<dbReference type="SUPFAM" id="SSF64182">
    <property type="entry name" value="DHH phosphoesterases"/>
    <property type="match status" value="1"/>
</dbReference>
<keyword evidence="3" id="KW-0540">Nuclease</keyword>
<gene>
    <name evidence="10" type="primary">recJ</name>
    <name evidence="10" type="ORF">BBEV_1116</name>
</gene>
<dbReference type="Pfam" id="PF17768">
    <property type="entry name" value="RecJ_OB"/>
    <property type="match status" value="1"/>
</dbReference>
<dbReference type="GO" id="GO:0006310">
    <property type="term" value="P:DNA recombination"/>
    <property type="evidence" value="ECO:0007669"/>
    <property type="project" value="InterPro"/>
</dbReference>
<evidence type="ECO:0000256" key="1">
    <source>
        <dbReference type="ARBA" id="ARBA00005915"/>
    </source>
</evidence>
<dbReference type="GO" id="GO:0003676">
    <property type="term" value="F:nucleic acid binding"/>
    <property type="evidence" value="ECO:0007669"/>
    <property type="project" value="InterPro"/>
</dbReference>
<dbReference type="InterPro" id="IPR003156">
    <property type="entry name" value="DHHA1_dom"/>
</dbReference>
<dbReference type="GO" id="GO:0008409">
    <property type="term" value="F:5'-3' exonuclease activity"/>
    <property type="evidence" value="ECO:0007669"/>
    <property type="project" value="InterPro"/>
</dbReference>
<evidence type="ECO:0000256" key="5">
    <source>
        <dbReference type="ARBA" id="ARBA00022839"/>
    </source>
</evidence>
<dbReference type="RefSeq" id="WP_069364569.1">
    <property type="nucleotide sequence ID" value="NZ_CP012502.1"/>
</dbReference>
<accession>A0A1D7QU31</accession>
<dbReference type="Gene3D" id="3.10.310.30">
    <property type="match status" value="1"/>
</dbReference>
<dbReference type="InterPro" id="IPR051673">
    <property type="entry name" value="SSDNA_exonuclease_RecJ"/>
</dbReference>
<dbReference type="NCBIfam" id="TIGR00644">
    <property type="entry name" value="recJ"/>
    <property type="match status" value="1"/>
</dbReference>
<feature type="domain" description="DHHA1" evidence="7">
    <location>
        <begin position="344"/>
        <end position="435"/>
    </location>
</feature>
<sequence length="792" mass="88506">MLQSQAKWLIPEWSEDQVKELAELTGLSHIAARFFVRRGITAKEDVMSFLHMDHRSLHDPFLLKGMEKTVERIIRAIADKEKILIFGDYDADGVTSTSMMYLTLKELDAVVSYYIPNRFTEGYGPNESAFRQAKDEGVALIITVDTGISGVHEALVAKELGVDLIITDHHEPPPALPDAFSVINPKQPGCSYPNPNLAGAGVAFKVIHALTGDVPDHLLDLVAIGTIADLVPLTGENRFLAKAGIEAIRHDCRPGVKALLNKAGADISELNEETIGFLIGPRLNAAGRLDSADPAAALLITADFSEAEELALFVDDLNRERQAIVKEISEEAIAQVEEQDIPPVLIVGKSGWNPGVIGIVASRLVETYYRPVIVLSFDEEKGVAKGSARSIEGFDMFKSLSTCRDILPHFGGHPMAAGLTMNLQDVDDLRGRLSELALETMSEDDWIRKLHVDLPVAIHEVTLEAIEDLQSMAPYGIGNPAPKVMLDEVQISAMRQIGATGDHLKFTLRDDASDRELDAIAFRKGELANAISMMSRLSVVGKLSINEWNGNRKPQFMVEDLRVSDWQLFDYRGNKKLFRQQHLLKRDKVTAVSFSHSFKSLTQELPEAWSRIELKGSLPDEEQVSQLKEAQEVVFIDLPINLNQVEAVLDKMEVLEKLYPVFLHEDSGRINTVPRREQFTELYKLFVHQGKIDMKRHAQTISKRKGWSMDHIRFMCKVFSELEFVTIENGIVHAVSKPDKRVLTDSALYQESLAKQGVEENLYYSSSTELKRWIDDVRNNRVAQLEDSSARQ</sequence>
<feature type="domain" description="DDH" evidence="6">
    <location>
        <begin position="82"/>
        <end position="226"/>
    </location>
</feature>
<dbReference type="GO" id="GO:0006281">
    <property type="term" value="P:DNA repair"/>
    <property type="evidence" value="ECO:0007669"/>
    <property type="project" value="InterPro"/>
</dbReference>
<keyword evidence="11" id="KW-1185">Reference proteome</keyword>
<feature type="domain" description="Single-stranded-DNA-specific exonuclease RecJ C-terminal" evidence="8">
    <location>
        <begin position="567"/>
        <end position="774"/>
    </location>
</feature>
<dbReference type="Pfam" id="PF10141">
    <property type="entry name" value="ssDNA-exonuc_C"/>
    <property type="match status" value="1"/>
</dbReference>
<dbReference type="InterPro" id="IPR038763">
    <property type="entry name" value="DHH_sf"/>
</dbReference>
<proteinExistence type="inferred from homology"/>
<dbReference type="AlphaFoldDB" id="A0A1D7QU31"/>
<evidence type="ECO:0000259" key="8">
    <source>
        <dbReference type="Pfam" id="PF10141"/>
    </source>
</evidence>
<comment type="similarity">
    <text evidence="1">Belongs to the RecJ family.</text>
</comment>
<name>A0A1D7QU31_9BACI</name>
<dbReference type="Pfam" id="PF02272">
    <property type="entry name" value="DHHA1"/>
    <property type="match status" value="1"/>
</dbReference>
<evidence type="ECO:0000313" key="10">
    <source>
        <dbReference type="EMBL" id="AOM82485.1"/>
    </source>
</evidence>
<dbReference type="Pfam" id="PF01368">
    <property type="entry name" value="DHH"/>
    <property type="match status" value="1"/>
</dbReference>
<dbReference type="EMBL" id="CP012502">
    <property type="protein sequence ID" value="AOM82485.1"/>
    <property type="molecule type" value="Genomic_DNA"/>
</dbReference>
<keyword evidence="5 10" id="KW-0269">Exonuclease</keyword>
<reference evidence="10 11" key="1">
    <citation type="submission" date="2015-08" db="EMBL/GenBank/DDBJ databases">
        <title>The complete genome sequence of Bacillus beveridgei MLTeJB.</title>
        <authorList>
            <person name="Hanson T.E."/>
            <person name="Mesa C."/>
            <person name="Basesman S.M."/>
            <person name="Oremland R.S."/>
        </authorList>
    </citation>
    <scope>NUCLEOTIDE SEQUENCE [LARGE SCALE GENOMIC DNA]</scope>
    <source>
        <strain evidence="10 11">MLTeJB</strain>
    </source>
</reference>
<evidence type="ECO:0000259" key="7">
    <source>
        <dbReference type="Pfam" id="PF02272"/>
    </source>
</evidence>
<dbReference type="Gene3D" id="3.90.1640.30">
    <property type="match status" value="1"/>
</dbReference>
<dbReference type="OrthoDB" id="9809852at2"/>
<evidence type="ECO:0000256" key="2">
    <source>
        <dbReference type="ARBA" id="ARBA00019841"/>
    </source>
</evidence>
<feature type="domain" description="RecJ OB" evidence="9">
    <location>
        <begin position="452"/>
        <end position="560"/>
    </location>
</feature>
<keyword evidence="4 10" id="KW-0378">Hydrolase</keyword>
<protein>
    <recommendedName>
        <fullName evidence="2">Single-stranded-DNA-specific exonuclease RecJ</fullName>
    </recommendedName>
</protein>
<dbReference type="InterPro" id="IPR018779">
    <property type="entry name" value="RecJ_C"/>
</dbReference>